<organism evidence="1">
    <name type="scientific">Rhizophora mucronata</name>
    <name type="common">Asiatic mangrove</name>
    <dbReference type="NCBI Taxonomy" id="61149"/>
    <lineage>
        <taxon>Eukaryota</taxon>
        <taxon>Viridiplantae</taxon>
        <taxon>Streptophyta</taxon>
        <taxon>Embryophyta</taxon>
        <taxon>Tracheophyta</taxon>
        <taxon>Spermatophyta</taxon>
        <taxon>Magnoliopsida</taxon>
        <taxon>eudicotyledons</taxon>
        <taxon>Gunneridae</taxon>
        <taxon>Pentapetalae</taxon>
        <taxon>rosids</taxon>
        <taxon>fabids</taxon>
        <taxon>Malpighiales</taxon>
        <taxon>Rhizophoraceae</taxon>
        <taxon>Rhizophora</taxon>
    </lineage>
</organism>
<reference evidence="1" key="1">
    <citation type="submission" date="2018-02" db="EMBL/GenBank/DDBJ databases">
        <title>Rhizophora mucronata_Transcriptome.</title>
        <authorList>
            <person name="Meera S.P."/>
            <person name="Sreeshan A."/>
            <person name="Augustine A."/>
        </authorList>
    </citation>
    <scope>NUCLEOTIDE SEQUENCE</scope>
    <source>
        <tissue evidence="1">Leaf</tissue>
    </source>
</reference>
<protein>
    <submittedName>
        <fullName evidence="1">Uncharacterized protein</fullName>
    </submittedName>
</protein>
<sequence length="33" mass="3931">MEIRSKRLHDCALETKQCKAYMSNFKKRIVMGN</sequence>
<evidence type="ECO:0000313" key="1">
    <source>
        <dbReference type="EMBL" id="MBX72461.1"/>
    </source>
</evidence>
<proteinExistence type="predicted"/>
<dbReference type="EMBL" id="GGEC01091977">
    <property type="protein sequence ID" value="MBX72461.1"/>
    <property type="molecule type" value="Transcribed_RNA"/>
</dbReference>
<dbReference type="AlphaFoldDB" id="A0A2P2QZY3"/>
<name>A0A2P2QZY3_RHIMU</name>
<accession>A0A2P2QZY3</accession>